<evidence type="ECO:0000256" key="7">
    <source>
        <dbReference type="ARBA" id="ARBA00022729"/>
    </source>
</evidence>
<dbReference type="SUPFAM" id="SSF55486">
    <property type="entry name" value="Metalloproteases ('zincins'), catalytic domain"/>
    <property type="match status" value="1"/>
</dbReference>
<evidence type="ECO:0000256" key="2">
    <source>
        <dbReference type="ARBA" id="ARBA00004613"/>
    </source>
</evidence>
<keyword evidence="6" id="KW-0479">Metal-binding</keyword>
<evidence type="ECO:0000256" key="11">
    <source>
        <dbReference type="ARBA" id="ARBA00023145"/>
    </source>
</evidence>
<evidence type="ECO:0000256" key="6">
    <source>
        <dbReference type="ARBA" id="ARBA00022723"/>
    </source>
</evidence>
<dbReference type="InterPro" id="IPR001842">
    <property type="entry name" value="Peptidase_M36"/>
</dbReference>
<keyword evidence="8" id="KW-0378">Hydrolase</keyword>
<keyword evidence="5" id="KW-0645">Protease</keyword>
<feature type="compositionally biased region" description="Basic and acidic residues" evidence="12">
    <location>
        <begin position="211"/>
        <end position="224"/>
    </location>
</feature>
<dbReference type="PANTHER" id="PTHR33478">
    <property type="entry name" value="EXTRACELLULAR METALLOPROTEINASE MEP"/>
    <property type="match status" value="1"/>
</dbReference>
<feature type="signal peptide" evidence="13">
    <location>
        <begin position="1"/>
        <end position="27"/>
    </location>
</feature>
<dbReference type="Pfam" id="PF02128">
    <property type="entry name" value="Peptidase_M36"/>
    <property type="match status" value="1"/>
</dbReference>
<dbReference type="InterPro" id="IPR011096">
    <property type="entry name" value="FTP_domain"/>
</dbReference>
<feature type="chain" id="PRO_5022694017" evidence="13">
    <location>
        <begin position="28"/>
        <end position="989"/>
    </location>
</feature>
<reference evidence="16 17" key="1">
    <citation type="submission" date="2016-10" db="EMBL/GenBank/DDBJ databases">
        <authorList>
            <person name="Varghese N."/>
            <person name="Submissions S."/>
        </authorList>
    </citation>
    <scope>NUCLEOTIDE SEQUENCE [LARGE SCALE GENOMIC DNA]</scope>
    <source>
        <strain evidence="16 17">DSM 16525</strain>
    </source>
</reference>
<dbReference type="InterPro" id="IPR027268">
    <property type="entry name" value="Peptidase_M4/M1_CTD_sf"/>
</dbReference>
<dbReference type="EMBL" id="FOIB01000014">
    <property type="protein sequence ID" value="SEU39858.1"/>
    <property type="molecule type" value="Genomic_DNA"/>
</dbReference>
<name>A0A511TD86_MYXFU</name>
<evidence type="ECO:0000256" key="9">
    <source>
        <dbReference type="ARBA" id="ARBA00022833"/>
    </source>
</evidence>
<feature type="region of interest" description="Disordered" evidence="12">
    <location>
        <begin position="209"/>
        <end position="229"/>
    </location>
</feature>
<keyword evidence="4" id="KW-0964">Secreted</keyword>
<dbReference type="GO" id="GO:0006508">
    <property type="term" value="P:proteolysis"/>
    <property type="evidence" value="ECO:0007669"/>
    <property type="project" value="UniProtKB-KW"/>
</dbReference>
<dbReference type="Gene3D" id="1.10.390.10">
    <property type="entry name" value="Neutral Protease Domain 2"/>
    <property type="match status" value="1"/>
</dbReference>
<evidence type="ECO:0000259" key="14">
    <source>
        <dbReference type="Pfam" id="PF07504"/>
    </source>
</evidence>
<evidence type="ECO:0000256" key="10">
    <source>
        <dbReference type="ARBA" id="ARBA00023049"/>
    </source>
</evidence>
<protein>
    <submittedName>
        <fullName evidence="16">Peptidase propeptide and YPEB domain-containing protein</fullName>
    </submittedName>
</protein>
<comment type="subcellular location">
    <subcellularLocation>
        <location evidence="2">Secreted</location>
    </subcellularLocation>
</comment>
<dbReference type="InterPro" id="IPR050371">
    <property type="entry name" value="Fungal_virulence_M36"/>
</dbReference>
<comment type="cofactor">
    <cofactor evidence="1">
        <name>Zn(2+)</name>
        <dbReference type="ChEBI" id="CHEBI:29105"/>
    </cofactor>
</comment>
<dbReference type="PRINTS" id="PR00999">
    <property type="entry name" value="FUNGALYSIN"/>
</dbReference>
<reference evidence="15 18" key="2">
    <citation type="submission" date="2019-07" db="EMBL/GenBank/DDBJ databases">
        <title>Whole genome shotgun sequence of Myxococcus fulvus NBRC 100333.</title>
        <authorList>
            <person name="Hosoyama A."/>
            <person name="Uohara A."/>
            <person name="Ohji S."/>
            <person name="Ichikawa N."/>
        </authorList>
    </citation>
    <scope>NUCLEOTIDE SEQUENCE [LARGE SCALE GENOMIC DNA]</scope>
    <source>
        <strain evidence="15 18">NBRC 100333</strain>
    </source>
</reference>
<feature type="region of interest" description="Disordered" evidence="12">
    <location>
        <begin position="689"/>
        <end position="709"/>
    </location>
</feature>
<dbReference type="OrthoDB" id="9790784at2"/>
<comment type="similarity">
    <text evidence="3">Belongs to the peptidase M36 family.</text>
</comment>
<proteinExistence type="inferred from homology"/>
<dbReference type="InterPro" id="IPR013783">
    <property type="entry name" value="Ig-like_fold"/>
</dbReference>
<dbReference type="PANTHER" id="PTHR33478:SF1">
    <property type="entry name" value="EXTRACELLULAR METALLOPROTEINASE MEP"/>
    <property type="match status" value="1"/>
</dbReference>
<dbReference type="GO" id="GO:0008270">
    <property type="term" value="F:zinc ion binding"/>
    <property type="evidence" value="ECO:0007669"/>
    <property type="project" value="InterPro"/>
</dbReference>
<evidence type="ECO:0000256" key="4">
    <source>
        <dbReference type="ARBA" id="ARBA00022525"/>
    </source>
</evidence>
<accession>A0A511TD86</accession>
<dbReference type="EMBL" id="BJXR01000046">
    <property type="protein sequence ID" value="GEN11362.1"/>
    <property type="molecule type" value="Genomic_DNA"/>
</dbReference>
<dbReference type="Gene3D" id="3.10.170.10">
    <property type="match status" value="1"/>
</dbReference>
<dbReference type="Proteomes" id="UP000183760">
    <property type="component" value="Unassembled WGS sequence"/>
</dbReference>
<feature type="domain" description="FTP" evidence="14">
    <location>
        <begin position="123"/>
        <end position="173"/>
    </location>
</feature>
<evidence type="ECO:0000313" key="15">
    <source>
        <dbReference type="EMBL" id="GEN11362.1"/>
    </source>
</evidence>
<dbReference type="GO" id="GO:0004222">
    <property type="term" value="F:metalloendopeptidase activity"/>
    <property type="evidence" value="ECO:0007669"/>
    <property type="project" value="InterPro"/>
</dbReference>
<keyword evidence="7 13" id="KW-0732">Signal</keyword>
<sequence length="989" mass="108424">MSQGHFRRRLTQALVLMGVCSAPSAFAVVQGSEGVRSHDARVAHNQGLRQGISAKQQDKAAQLRKSVPELRVEHDATTGLVRSLVNPVGALSAPLKGDALAVGLTFVQNQYELLGLELKDLASLEVTDRVYSRQTGITHLYLRQTHEGLPLYNGQLQINVDSQGRVLSVHSDFLPSLARSVASIQPRLGAAAAVTGAARHLGIKMAAAPRALEKQDGPRQRTRVEQSGLSTEPIDAELALLPVRPGDARLVWNFQVHTPDSKHVYDMTVDANTGEVWTRFDWVHSDAYSVYRRPVESPIHNTPLPPMDGRLSLLNPANLIASPYGWHDTDGVPGAEYTIHRGNNVHAYDDSANADVPPLLQPDCGTGLTCSFLLDLTQAPSTYKPAAITNLFYWNNIIHDIQYQYGFDEAAGNFQHNTYGNGGLGNDSVRAEAQDGYGLNNAYFTSPPDGQRPRMEMFVWNQTTPRRDGDLDSGIIVHEYGHGISNRQVGGPSNANCLQNNQQPGEGISDFLALMYTARATDTGPQGRGMGTYAMGQPTTGLGIRTKRYSTNQLVNNWTYSSINGMSVPHGVGSVFAQAMWEAYWSLVDRWGFSTNLYNATGGAGNQRMMLYFNEGLKNTPCGPTFTQVRDGIITAATALNNGEDVCRLWTAFADFGLGVDANPVGPASTAPVNGFNVPAACKTDVWGKDKPWDTGAEPDAATASNGMWESEDIWVRTSATPGPHENPEAGQPNFVHVKVRNRSTVDAHNVMVKVYGTAAATSTSWPNLWVEIGEAKVVHLPAGADDEVVVQWNPAAAGHYCLLARLVTRQDPMTNPELGNPDHNTRQNNNIIWRNTNVVNLVPFGFSEATFILRNTLKEGRLFNLRFQDRTVEAKRPLLERGGIVVDLGRELMEHLKAQGGEFEGLEQVGETTFQVVDPTHARIGVRLEPEQEFPVGLQFRDREWKERKDSDAFVQYEFAAVLEDPQHEGAKTQDIGGVTYYVRMSAQ</sequence>
<dbReference type="RefSeq" id="WP_143097475.1">
    <property type="nucleotide sequence ID" value="NZ_BJXR01000046.1"/>
</dbReference>
<evidence type="ECO:0000256" key="3">
    <source>
        <dbReference type="ARBA" id="ARBA00006006"/>
    </source>
</evidence>
<keyword evidence="10" id="KW-0482">Metalloprotease</keyword>
<dbReference type="GO" id="GO:0005615">
    <property type="term" value="C:extracellular space"/>
    <property type="evidence" value="ECO:0007669"/>
    <property type="project" value="InterPro"/>
</dbReference>
<evidence type="ECO:0000313" key="16">
    <source>
        <dbReference type="EMBL" id="SEU39858.1"/>
    </source>
</evidence>
<evidence type="ECO:0000256" key="1">
    <source>
        <dbReference type="ARBA" id="ARBA00001947"/>
    </source>
</evidence>
<evidence type="ECO:0000313" key="18">
    <source>
        <dbReference type="Proteomes" id="UP000321514"/>
    </source>
</evidence>
<evidence type="ECO:0000256" key="8">
    <source>
        <dbReference type="ARBA" id="ARBA00022801"/>
    </source>
</evidence>
<dbReference type="STRING" id="1334629.MFUL124B02_00165"/>
<dbReference type="Pfam" id="PF07504">
    <property type="entry name" value="FTP"/>
    <property type="match status" value="1"/>
</dbReference>
<keyword evidence="17" id="KW-1185">Reference proteome</keyword>
<keyword evidence="9" id="KW-0862">Zinc</keyword>
<keyword evidence="11" id="KW-0865">Zymogen</keyword>
<comment type="caution">
    <text evidence="15">The sequence shown here is derived from an EMBL/GenBank/DDBJ whole genome shotgun (WGS) entry which is preliminary data.</text>
</comment>
<gene>
    <name evidence="15" type="ORF">MFU01_63990</name>
    <name evidence="16" type="ORF">SAMN05443572_114210</name>
</gene>
<organism evidence="15 18">
    <name type="scientific">Myxococcus fulvus</name>
    <dbReference type="NCBI Taxonomy" id="33"/>
    <lineage>
        <taxon>Bacteria</taxon>
        <taxon>Pseudomonadati</taxon>
        <taxon>Myxococcota</taxon>
        <taxon>Myxococcia</taxon>
        <taxon>Myxococcales</taxon>
        <taxon>Cystobacterineae</taxon>
        <taxon>Myxococcaceae</taxon>
        <taxon>Myxococcus</taxon>
    </lineage>
</organism>
<evidence type="ECO:0000313" key="17">
    <source>
        <dbReference type="Proteomes" id="UP000183760"/>
    </source>
</evidence>
<dbReference type="AlphaFoldDB" id="A0A511TD86"/>
<dbReference type="Proteomes" id="UP000321514">
    <property type="component" value="Unassembled WGS sequence"/>
</dbReference>
<evidence type="ECO:0000256" key="5">
    <source>
        <dbReference type="ARBA" id="ARBA00022670"/>
    </source>
</evidence>
<evidence type="ECO:0000256" key="12">
    <source>
        <dbReference type="SAM" id="MobiDB-lite"/>
    </source>
</evidence>
<dbReference type="Gene3D" id="2.60.40.10">
    <property type="entry name" value="Immunoglobulins"/>
    <property type="match status" value="1"/>
</dbReference>
<evidence type="ECO:0000256" key="13">
    <source>
        <dbReference type="SAM" id="SignalP"/>
    </source>
</evidence>
<dbReference type="CDD" id="cd09596">
    <property type="entry name" value="M36"/>
    <property type="match status" value="1"/>
</dbReference>